<comment type="similarity">
    <text evidence="1">Belongs to the 'phage' integrase family.</text>
</comment>
<evidence type="ECO:0000259" key="4">
    <source>
        <dbReference type="PROSITE" id="PS51898"/>
    </source>
</evidence>
<evidence type="ECO:0000313" key="6">
    <source>
        <dbReference type="Proteomes" id="UP000440224"/>
    </source>
</evidence>
<dbReference type="PANTHER" id="PTHR30349:SF64">
    <property type="entry name" value="PROPHAGE INTEGRASE INTD-RELATED"/>
    <property type="match status" value="1"/>
</dbReference>
<accession>A0A6N7Q5Q2</accession>
<evidence type="ECO:0000256" key="2">
    <source>
        <dbReference type="ARBA" id="ARBA00023125"/>
    </source>
</evidence>
<dbReference type="EMBL" id="WJIE01000041">
    <property type="protein sequence ID" value="MRG98606.1"/>
    <property type="molecule type" value="Genomic_DNA"/>
</dbReference>
<dbReference type="GO" id="GO:0003677">
    <property type="term" value="F:DNA binding"/>
    <property type="evidence" value="ECO:0007669"/>
    <property type="project" value="UniProtKB-KW"/>
</dbReference>
<keyword evidence="2" id="KW-0238">DNA-binding</keyword>
<evidence type="ECO:0000256" key="3">
    <source>
        <dbReference type="ARBA" id="ARBA00023172"/>
    </source>
</evidence>
<dbReference type="Gene3D" id="1.10.443.10">
    <property type="entry name" value="Intergrase catalytic core"/>
    <property type="match status" value="1"/>
</dbReference>
<comment type="caution">
    <text evidence="5">The sequence shown here is derived from an EMBL/GenBank/DDBJ whole genome shotgun (WGS) entry which is preliminary data.</text>
</comment>
<dbReference type="PROSITE" id="PS51898">
    <property type="entry name" value="TYR_RECOMBINASE"/>
    <property type="match status" value="1"/>
</dbReference>
<dbReference type="PANTHER" id="PTHR30349">
    <property type="entry name" value="PHAGE INTEGRASE-RELATED"/>
    <property type="match status" value="1"/>
</dbReference>
<keyword evidence="6" id="KW-1185">Reference proteome</keyword>
<feature type="domain" description="Tyr recombinase" evidence="4">
    <location>
        <begin position="199"/>
        <end position="383"/>
    </location>
</feature>
<dbReference type="Gene3D" id="1.10.150.130">
    <property type="match status" value="1"/>
</dbReference>
<dbReference type="OrthoDB" id="5450216at2"/>
<reference evidence="5 6" key="1">
    <citation type="submission" date="2019-10" db="EMBL/GenBank/DDBJ databases">
        <title>A soil myxobacterium in the family Polyangiaceae.</title>
        <authorList>
            <person name="Li Y."/>
            <person name="Wang J."/>
        </authorList>
    </citation>
    <scope>NUCLEOTIDE SEQUENCE [LARGE SCALE GENOMIC DNA]</scope>
    <source>
        <strain evidence="5 6">DSM 14734</strain>
    </source>
</reference>
<dbReference type="AlphaFoldDB" id="A0A6N7Q5Q2"/>
<dbReference type="CDD" id="cd00397">
    <property type="entry name" value="DNA_BRE_C"/>
    <property type="match status" value="1"/>
</dbReference>
<dbReference type="GO" id="GO:0006310">
    <property type="term" value="P:DNA recombination"/>
    <property type="evidence" value="ECO:0007669"/>
    <property type="project" value="UniProtKB-KW"/>
</dbReference>
<dbReference type="InterPro" id="IPR013762">
    <property type="entry name" value="Integrase-like_cat_sf"/>
</dbReference>
<gene>
    <name evidence="5" type="ORF">GF068_42855</name>
</gene>
<dbReference type="InterPro" id="IPR050090">
    <property type="entry name" value="Tyrosine_recombinase_XerCD"/>
</dbReference>
<dbReference type="GO" id="GO:0015074">
    <property type="term" value="P:DNA integration"/>
    <property type="evidence" value="ECO:0007669"/>
    <property type="project" value="InterPro"/>
</dbReference>
<evidence type="ECO:0000256" key="1">
    <source>
        <dbReference type="ARBA" id="ARBA00008857"/>
    </source>
</evidence>
<proteinExistence type="inferred from homology"/>
<name>A0A6N7Q5Q2_9BACT</name>
<protein>
    <submittedName>
        <fullName evidence="5">Tyrosine-type recombinase/integrase</fullName>
    </submittedName>
</protein>
<organism evidence="5 6">
    <name type="scientific">Polyangium spumosum</name>
    <dbReference type="NCBI Taxonomy" id="889282"/>
    <lineage>
        <taxon>Bacteria</taxon>
        <taxon>Pseudomonadati</taxon>
        <taxon>Myxococcota</taxon>
        <taxon>Polyangia</taxon>
        <taxon>Polyangiales</taxon>
        <taxon>Polyangiaceae</taxon>
        <taxon>Polyangium</taxon>
    </lineage>
</organism>
<dbReference type="InterPro" id="IPR010998">
    <property type="entry name" value="Integrase_recombinase_N"/>
</dbReference>
<dbReference type="InterPro" id="IPR002104">
    <property type="entry name" value="Integrase_catalytic"/>
</dbReference>
<sequence>MRGGRRERLDWNEGRTERRLAMALRKVMRRGEPRLFIDIRFRKKDGSRGRLRKDAQVQTLVAARAEEKRYLITIAQHGEPYVAAGDAAAPVPSRKSFAEVVDEFKATFMITELKVTSRKGYEGVLDATLVPRFGGRGVDEVDGVAAGELDLELSKRELSQSTRNNTQIVLRSVLKFAKARGYIARVPEGLPRLKPIGQCILEIPTDEEVERILAAASAGQRLAFGLMAYAGLRPNEVRGLRRRDVRLRWEGEAVAGGFVSVREGRSFGETHTPKTGQREVPVTPELGRLLAPVETGAREELVAMTARGKPWGQSGLVQAFERVRDRVGLEGWSVYCLRHYAITSWLRAGVPVHVVQRMAGHKNLATTQRYVHHLKEDLEEAGRRMATRGHSLLCSRS</sequence>
<keyword evidence="3" id="KW-0233">DNA recombination</keyword>
<dbReference type="Proteomes" id="UP000440224">
    <property type="component" value="Unassembled WGS sequence"/>
</dbReference>
<dbReference type="SUPFAM" id="SSF56349">
    <property type="entry name" value="DNA breaking-rejoining enzymes"/>
    <property type="match status" value="1"/>
</dbReference>
<evidence type="ECO:0000313" key="5">
    <source>
        <dbReference type="EMBL" id="MRG98606.1"/>
    </source>
</evidence>
<dbReference type="InterPro" id="IPR011010">
    <property type="entry name" value="DNA_brk_join_enz"/>
</dbReference>
<dbReference type="Pfam" id="PF00589">
    <property type="entry name" value="Phage_integrase"/>
    <property type="match status" value="1"/>
</dbReference>